<dbReference type="EMBL" id="DSMU01000306">
    <property type="protein sequence ID" value="HEL65994.1"/>
    <property type="molecule type" value="Genomic_DNA"/>
</dbReference>
<comment type="caution">
    <text evidence="2">The sequence shown here is derived from an EMBL/GenBank/DDBJ whole genome shotgun (WGS) entry which is preliminary data.</text>
</comment>
<reference evidence="2" key="1">
    <citation type="journal article" date="2020" name="mSystems">
        <title>Genome- and Community-Level Interaction Insights into Carbon Utilization and Element Cycling Functions of Hydrothermarchaeota in Hydrothermal Sediment.</title>
        <authorList>
            <person name="Zhou Z."/>
            <person name="Liu Y."/>
            <person name="Xu W."/>
            <person name="Pan J."/>
            <person name="Luo Z.H."/>
            <person name="Li M."/>
        </authorList>
    </citation>
    <scope>NUCLEOTIDE SEQUENCE [LARGE SCALE GENOMIC DNA]</scope>
    <source>
        <strain evidence="2">SpSt-300</strain>
    </source>
</reference>
<name>A0A7C2I1U5_9THEO</name>
<evidence type="ECO:0000313" key="2">
    <source>
        <dbReference type="EMBL" id="HEL65994.1"/>
    </source>
</evidence>
<evidence type="ECO:0000259" key="1">
    <source>
        <dbReference type="Pfam" id="PF20208"/>
    </source>
</evidence>
<sequence length="324" mass="35547">MPFSLSDFLGAVIIGEPQHRHNLCIFPLFVSTSSTLSYLLLEEALEQAVLEISEVSEAGSVNAVFVTNNGDAPVLLLDGEELVGAKQNRILNATVLIPPKTKVQVPVSCVERGRWHYRSSRFSPGVFGYTTLRADKAAQVAQNLATGGFFMADQGALWQEVDRKQFAMGVACQTDAVHDIYESYHDKLQEYVAGLQPQPGQAGVAVFINGRVSCLDLFGQPATLQKIWDKLLRSYALEALEFKGRGTSKRKPEAEPVLRAIREAEIREYPSVGQGTDIRLRGRGIVGAALVDEGSLLHLSVFATPAQTRTQAGIARPRSRRRRI</sequence>
<protein>
    <recommendedName>
        <fullName evidence="1">ARG and Rhodanese-Phosphatase-superfamily-associated domain-containing protein</fullName>
    </recommendedName>
</protein>
<accession>A0A7C2I1U5</accession>
<dbReference type="AlphaFoldDB" id="A0A7C2I1U5"/>
<proteinExistence type="predicted"/>
<dbReference type="Pfam" id="PF20208">
    <property type="entry name" value="ARPP-1"/>
    <property type="match status" value="1"/>
</dbReference>
<gene>
    <name evidence="2" type="ORF">ENQ34_04880</name>
</gene>
<organism evidence="2">
    <name type="scientific">Ammonifex degensii</name>
    <dbReference type="NCBI Taxonomy" id="42838"/>
    <lineage>
        <taxon>Bacteria</taxon>
        <taxon>Bacillati</taxon>
        <taxon>Bacillota</taxon>
        <taxon>Clostridia</taxon>
        <taxon>Thermoanaerobacterales</taxon>
        <taxon>Thermoanaerobacteraceae</taxon>
        <taxon>Ammonifex</taxon>
    </lineage>
</organism>
<dbReference type="InterPro" id="IPR046699">
    <property type="entry name" value="ARPP-1"/>
</dbReference>
<feature type="domain" description="ARG and Rhodanese-Phosphatase-superfamily-associated" evidence="1">
    <location>
        <begin position="13"/>
        <end position="302"/>
    </location>
</feature>